<dbReference type="EMBL" id="JASSZA010000007">
    <property type="protein sequence ID" value="KAK2105338.1"/>
    <property type="molecule type" value="Genomic_DNA"/>
</dbReference>
<sequence length="85" mass="8921">MEMGNQDAEKACVTGQLTCTPIKPLSLVEAHRDSDVCLETRATAVSPLCFENSDVGNASQAHGCDQQCPCTPRAGEVPRTGLMAG</sequence>
<protein>
    <submittedName>
        <fullName evidence="1">Uncharacterized protein</fullName>
    </submittedName>
</protein>
<proteinExistence type="predicted"/>
<organism evidence="1 2">
    <name type="scientific">Saguinus oedipus</name>
    <name type="common">Cotton-top tamarin</name>
    <name type="synonym">Oedipomidas oedipus</name>
    <dbReference type="NCBI Taxonomy" id="9490"/>
    <lineage>
        <taxon>Eukaryota</taxon>
        <taxon>Metazoa</taxon>
        <taxon>Chordata</taxon>
        <taxon>Craniata</taxon>
        <taxon>Vertebrata</taxon>
        <taxon>Euteleostomi</taxon>
        <taxon>Mammalia</taxon>
        <taxon>Eutheria</taxon>
        <taxon>Euarchontoglires</taxon>
        <taxon>Primates</taxon>
        <taxon>Haplorrhini</taxon>
        <taxon>Platyrrhini</taxon>
        <taxon>Cebidae</taxon>
        <taxon>Callitrichinae</taxon>
        <taxon>Saguinus</taxon>
    </lineage>
</organism>
<reference evidence="1 2" key="1">
    <citation type="submission" date="2023-05" db="EMBL/GenBank/DDBJ databases">
        <title>B98-5 Cell Line De Novo Hybrid Assembly: An Optical Mapping Approach.</title>
        <authorList>
            <person name="Kananen K."/>
            <person name="Auerbach J.A."/>
            <person name="Kautto E."/>
            <person name="Blachly J.S."/>
        </authorList>
    </citation>
    <scope>NUCLEOTIDE SEQUENCE [LARGE SCALE GENOMIC DNA]</scope>
    <source>
        <strain evidence="1">B95-8</strain>
        <tissue evidence="1">Cell line</tissue>
    </source>
</reference>
<comment type="caution">
    <text evidence="1">The sequence shown here is derived from an EMBL/GenBank/DDBJ whole genome shotgun (WGS) entry which is preliminary data.</text>
</comment>
<name>A0ABQ9V9H8_SAGOE</name>
<evidence type="ECO:0000313" key="1">
    <source>
        <dbReference type="EMBL" id="KAK2105338.1"/>
    </source>
</evidence>
<keyword evidence="2" id="KW-1185">Reference proteome</keyword>
<gene>
    <name evidence="1" type="ORF">P7K49_014852</name>
</gene>
<dbReference type="Proteomes" id="UP001266305">
    <property type="component" value="Unassembled WGS sequence"/>
</dbReference>
<evidence type="ECO:0000313" key="2">
    <source>
        <dbReference type="Proteomes" id="UP001266305"/>
    </source>
</evidence>
<accession>A0ABQ9V9H8</accession>